<dbReference type="Proteomes" id="UP000053864">
    <property type="component" value="Unassembled WGS sequence"/>
</dbReference>
<name>W2HWW2_PHYNI</name>
<protein>
    <submittedName>
        <fullName evidence="1">Uncharacterized protein</fullName>
    </submittedName>
</protein>
<dbReference type="AlphaFoldDB" id="W2HWW2"/>
<organism evidence="1">
    <name type="scientific">Phytophthora nicotianae</name>
    <name type="common">Potato buckeye rot agent</name>
    <name type="synonym">Phytophthora parasitica</name>
    <dbReference type="NCBI Taxonomy" id="4792"/>
    <lineage>
        <taxon>Eukaryota</taxon>
        <taxon>Sar</taxon>
        <taxon>Stramenopiles</taxon>
        <taxon>Oomycota</taxon>
        <taxon>Peronosporomycetes</taxon>
        <taxon>Peronosporales</taxon>
        <taxon>Peronosporaceae</taxon>
        <taxon>Phytophthora</taxon>
    </lineage>
</organism>
<gene>
    <name evidence="1" type="ORF">L916_20503</name>
</gene>
<evidence type="ECO:0000313" key="1">
    <source>
        <dbReference type="EMBL" id="ETL25682.1"/>
    </source>
</evidence>
<accession>W2HWW2</accession>
<proteinExistence type="predicted"/>
<reference evidence="1" key="1">
    <citation type="submission" date="2013-11" db="EMBL/GenBank/DDBJ databases">
        <title>The Genome Sequence of Phytophthora parasitica CJ05E6.</title>
        <authorList>
            <consortium name="The Broad Institute Genomics Platform"/>
            <person name="Russ C."/>
            <person name="Tyler B."/>
            <person name="Panabieres F."/>
            <person name="Shan W."/>
            <person name="Tripathy S."/>
            <person name="Grunwald N."/>
            <person name="Machado M."/>
            <person name="Johnson C.S."/>
            <person name="Arredondo F."/>
            <person name="Hong C."/>
            <person name="Coffey M."/>
            <person name="Young S.K."/>
            <person name="Zeng Q."/>
            <person name="Gargeya S."/>
            <person name="Fitzgerald M."/>
            <person name="Abouelleil A."/>
            <person name="Alvarado L."/>
            <person name="Chapman S.B."/>
            <person name="Gainer-Dewar J."/>
            <person name="Goldberg J."/>
            <person name="Griggs A."/>
            <person name="Gujja S."/>
            <person name="Hansen M."/>
            <person name="Howarth C."/>
            <person name="Imamovic A."/>
            <person name="Ireland A."/>
            <person name="Larimer J."/>
            <person name="McCowan C."/>
            <person name="Murphy C."/>
            <person name="Pearson M."/>
            <person name="Poon T.W."/>
            <person name="Priest M."/>
            <person name="Roberts A."/>
            <person name="Saif S."/>
            <person name="Shea T."/>
            <person name="Sykes S."/>
            <person name="Wortman J."/>
            <person name="Nusbaum C."/>
            <person name="Birren B."/>
        </authorList>
    </citation>
    <scope>NUCLEOTIDE SEQUENCE [LARGE SCALE GENOMIC DNA]</scope>
    <source>
        <strain evidence="1">CJ05E6</strain>
    </source>
</reference>
<dbReference type="EMBL" id="KI676442">
    <property type="protein sequence ID" value="ETL25682.1"/>
    <property type="molecule type" value="Genomic_DNA"/>
</dbReference>
<sequence length="123" mass="13700">SDVIHVLVRLYIVSRRRHCTVCSVLHACSSLGSGVSSHVASRRLPRASREHQQPTHKYSDTVKCHSGLADRYRSAHENRDFYARSVTTVLIASSSRKYVMEIVFGEESNRCPAVQPFGSAVEG</sequence>
<feature type="non-terminal residue" evidence="1">
    <location>
        <position position="1"/>
    </location>
</feature>